<name>A0A2K9LPV6_9GAMM</name>
<dbReference type="HAMAP" id="MF_00055">
    <property type="entry name" value="MEMO1"/>
    <property type="match status" value="1"/>
</dbReference>
<dbReference type="EMBL" id="CP022684">
    <property type="protein sequence ID" value="AUM14313.1"/>
    <property type="molecule type" value="Genomic_DNA"/>
</dbReference>
<dbReference type="PANTHER" id="PTHR11060:SF0">
    <property type="entry name" value="PROTEIN MEMO1"/>
    <property type="match status" value="1"/>
</dbReference>
<reference evidence="4" key="1">
    <citation type="submission" date="2017-08" db="EMBL/GenBank/DDBJ databases">
        <title>Direct submision.</title>
        <authorList>
            <person name="Kim S.-J."/>
            <person name="Rhee S.-K."/>
        </authorList>
    </citation>
    <scope>NUCLEOTIDE SEQUENCE [LARGE SCALE GENOMIC DNA]</scope>
    <source>
        <strain evidence="4">GI5</strain>
    </source>
</reference>
<evidence type="ECO:0000256" key="2">
    <source>
        <dbReference type="HAMAP-Rule" id="MF_00055"/>
    </source>
</evidence>
<accession>A0A2K9LPV6</accession>
<dbReference type="Pfam" id="PF01875">
    <property type="entry name" value="Memo"/>
    <property type="match status" value="1"/>
</dbReference>
<sequence length="276" mass="30336">MRSVREPAVAGLFYPDSAEILTRTVDEYVYQSSANENENEHYLSSGLAASPKAIIVPHAGYVYSGSTAGRAFHQLTRVGNKIKRVILLGPSHRVGFRGIAFCSADYFRTPLGDVPVDHSAVVAISDLPQVGLMDSAHEQEHSLEVQLPFLQTVLTDFKVVPLVVGDADKTAVAAVIERLWGDDSTLFVISSDLSHYNDYITAQSMDNRTCEAIEFLQPDDIHYEQACGRNPLNGLLEVARHRHMRVETLGLCNSGDTSGDKSRVVGYGAWALWETQ</sequence>
<evidence type="ECO:0000313" key="3">
    <source>
        <dbReference type="EMBL" id="AUM14313.1"/>
    </source>
</evidence>
<protein>
    <recommendedName>
        <fullName evidence="2">MEMO1 family protein Kalk_18615</fullName>
    </recommendedName>
</protein>
<dbReference type="CDD" id="cd07361">
    <property type="entry name" value="MEMO_like"/>
    <property type="match status" value="1"/>
</dbReference>
<keyword evidence="4" id="KW-1185">Reference proteome</keyword>
<evidence type="ECO:0000313" key="4">
    <source>
        <dbReference type="Proteomes" id="UP000235116"/>
    </source>
</evidence>
<dbReference type="PANTHER" id="PTHR11060">
    <property type="entry name" value="PROTEIN MEMO1"/>
    <property type="match status" value="1"/>
</dbReference>
<dbReference type="OrthoDB" id="9782820at2"/>
<comment type="similarity">
    <text evidence="1 2">Belongs to the MEMO1 family.</text>
</comment>
<proteinExistence type="inferred from homology"/>
<dbReference type="NCBIfam" id="TIGR04336">
    <property type="entry name" value="AmmeMemoSam_B"/>
    <property type="match status" value="1"/>
</dbReference>
<gene>
    <name evidence="3" type="primary">amrB</name>
    <name evidence="3" type="ORF">Kalk_18615</name>
</gene>
<dbReference type="InterPro" id="IPR002737">
    <property type="entry name" value="MEMO1_fam"/>
</dbReference>
<organism evidence="3 4">
    <name type="scientific">Ketobacter alkanivorans</name>
    <dbReference type="NCBI Taxonomy" id="1917421"/>
    <lineage>
        <taxon>Bacteria</taxon>
        <taxon>Pseudomonadati</taxon>
        <taxon>Pseudomonadota</taxon>
        <taxon>Gammaproteobacteria</taxon>
        <taxon>Pseudomonadales</taxon>
        <taxon>Ketobacteraceae</taxon>
        <taxon>Ketobacter</taxon>
    </lineage>
</organism>
<dbReference type="Gene3D" id="3.40.830.10">
    <property type="entry name" value="LigB-like"/>
    <property type="match status" value="1"/>
</dbReference>
<dbReference type="RefSeq" id="WP_101895687.1">
    <property type="nucleotide sequence ID" value="NZ_CP022684.1"/>
</dbReference>
<dbReference type="KEGG" id="kak:Kalk_18615"/>
<evidence type="ECO:0000256" key="1">
    <source>
        <dbReference type="ARBA" id="ARBA00006315"/>
    </source>
</evidence>
<dbReference type="AlphaFoldDB" id="A0A2K9LPV6"/>
<dbReference type="Proteomes" id="UP000235116">
    <property type="component" value="Chromosome"/>
</dbReference>